<name>A0A6H5G216_9HEMI</name>
<evidence type="ECO:0000256" key="1">
    <source>
        <dbReference type="SAM" id="MobiDB-lite"/>
    </source>
</evidence>
<sequence length="206" mass="23402">MEGSGGKVNRTITSKSRSFEIRKEQKKNVSQNNDILSNEIYKKCALNRQVNMRIGITALTAKTIVEAEANITRSNRTIVVTILKTSDRRIQHTEKKPQFNRVENKTVKTAIFRKRERGTDRRQQRTSNEPNGLTPGEGYAPTPRTSSHVRSCSRFYRFCACPRPARYLLYLPYTCLESVFSPQVPFTIFKGPRMTHPSALTSGSSA</sequence>
<feature type="compositionally biased region" description="Basic and acidic residues" evidence="1">
    <location>
        <begin position="17"/>
        <end position="27"/>
    </location>
</feature>
<dbReference type="EMBL" id="CADCXU010004662">
    <property type="protein sequence ID" value="CAA9996482.1"/>
    <property type="molecule type" value="Genomic_DNA"/>
</dbReference>
<protein>
    <submittedName>
        <fullName evidence="2">Uncharacterized protein</fullName>
    </submittedName>
</protein>
<reference evidence="2 3" key="1">
    <citation type="submission" date="2020-02" db="EMBL/GenBank/DDBJ databases">
        <authorList>
            <person name="Ferguson B K."/>
        </authorList>
    </citation>
    <scope>NUCLEOTIDE SEQUENCE [LARGE SCALE GENOMIC DNA]</scope>
</reference>
<feature type="region of interest" description="Disordered" evidence="1">
    <location>
        <begin position="112"/>
        <end position="147"/>
    </location>
</feature>
<dbReference type="Proteomes" id="UP000479000">
    <property type="component" value="Unassembled WGS sequence"/>
</dbReference>
<gene>
    <name evidence="2" type="ORF">NTEN_LOCUS2993</name>
</gene>
<keyword evidence="3" id="KW-1185">Reference proteome</keyword>
<evidence type="ECO:0000313" key="2">
    <source>
        <dbReference type="EMBL" id="CAA9996482.1"/>
    </source>
</evidence>
<evidence type="ECO:0000313" key="3">
    <source>
        <dbReference type="Proteomes" id="UP000479000"/>
    </source>
</evidence>
<feature type="region of interest" description="Disordered" evidence="1">
    <location>
        <begin position="1"/>
        <end position="28"/>
    </location>
</feature>
<organism evidence="2 3">
    <name type="scientific">Nesidiocoris tenuis</name>
    <dbReference type="NCBI Taxonomy" id="355587"/>
    <lineage>
        <taxon>Eukaryota</taxon>
        <taxon>Metazoa</taxon>
        <taxon>Ecdysozoa</taxon>
        <taxon>Arthropoda</taxon>
        <taxon>Hexapoda</taxon>
        <taxon>Insecta</taxon>
        <taxon>Pterygota</taxon>
        <taxon>Neoptera</taxon>
        <taxon>Paraneoptera</taxon>
        <taxon>Hemiptera</taxon>
        <taxon>Heteroptera</taxon>
        <taxon>Panheteroptera</taxon>
        <taxon>Cimicomorpha</taxon>
        <taxon>Miridae</taxon>
        <taxon>Dicyphina</taxon>
        <taxon>Nesidiocoris</taxon>
    </lineage>
</organism>
<accession>A0A6H5G216</accession>
<proteinExistence type="predicted"/>
<dbReference type="AlphaFoldDB" id="A0A6H5G216"/>